<dbReference type="Proteomes" id="UP000034182">
    <property type="component" value="Unassembled WGS sequence"/>
</dbReference>
<evidence type="ECO:0000256" key="1">
    <source>
        <dbReference type="ARBA" id="ARBA00004496"/>
    </source>
</evidence>
<evidence type="ECO:0000256" key="3">
    <source>
        <dbReference type="ARBA" id="ARBA00022801"/>
    </source>
</evidence>
<evidence type="ECO:0000256" key="2">
    <source>
        <dbReference type="ARBA" id="ARBA00022490"/>
    </source>
</evidence>
<evidence type="ECO:0000313" key="8">
    <source>
        <dbReference type="Proteomes" id="UP000034182"/>
    </source>
</evidence>
<comment type="caution">
    <text evidence="7">The sequence shown here is derived from an EMBL/GenBank/DDBJ whole genome shotgun (WGS) entry which is preliminary data.</text>
</comment>
<dbReference type="GO" id="GO:0005737">
    <property type="term" value="C:cytoplasm"/>
    <property type="evidence" value="ECO:0007669"/>
    <property type="project" value="UniProtKB-SubCell"/>
</dbReference>
<reference evidence="7 8" key="2">
    <citation type="submission" date="2015-05" db="EMBL/GenBank/DDBJ databases">
        <title>Distinctive expansion of gene families associated with plant cell wall degradation and secondary metabolism in the genomes of grapevine trunk pathogens.</title>
        <authorList>
            <person name="Lawrence D.P."/>
            <person name="Travadon R."/>
            <person name="Rolshausen P.E."/>
            <person name="Baumgartner K."/>
        </authorList>
    </citation>
    <scope>NUCLEOTIDE SEQUENCE [LARGE SCALE GENOMIC DNA]</scope>
    <source>
        <strain evidence="7">DS831</strain>
    </source>
</reference>
<evidence type="ECO:0000313" key="7">
    <source>
        <dbReference type="EMBL" id="KKY13304.1"/>
    </source>
</evidence>
<keyword evidence="7" id="KW-0251">Elongation factor</keyword>
<dbReference type="GO" id="GO:0016787">
    <property type="term" value="F:hydrolase activity"/>
    <property type="evidence" value="ECO:0007669"/>
    <property type="project" value="UniProtKB-KW"/>
</dbReference>
<dbReference type="EMBL" id="LAQI01000333">
    <property type="protein sequence ID" value="KKY13304.1"/>
    <property type="molecule type" value="Genomic_DNA"/>
</dbReference>
<organism evidence="7 8">
    <name type="scientific">Diplodia seriata</name>
    <dbReference type="NCBI Taxonomy" id="420778"/>
    <lineage>
        <taxon>Eukaryota</taxon>
        <taxon>Fungi</taxon>
        <taxon>Dikarya</taxon>
        <taxon>Ascomycota</taxon>
        <taxon>Pezizomycotina</taxon>
        <taxon>Dothideomycetes</taxon>
        <taxon>Dothideomycetes incertae sedis</taxon>
        <taxon>Botryosphaeriales</taxon>
        <taxon>Botryosphaeriaceae</taxon>
        <taxon>Diplodia</taxon>
    </lineage>
</organism>
<proteinExistence type="predicted"/>
<comment type="subcellular location">
    <subcellularLocation>
        <location evidence="1">Cytoplasm</location>
    </subcellularLocation>
</comment>
<sequence length="95" mass="11035">MSHRRVKDIAYDDEDVYGEEDYDEGEEELTEEDKEQLRQGTIKVREELGPDFSSVSNKQIEEALWNYYYDIAKSVTYLKSELLKSIFAGSGLTRA</sequence>
<reference evidence="7 8" key="1">
    <citation type="submission" date="2015-03" db="EMBL/GenBank/DDBJ databases">
        <authorList>
            <person name="Morales-Cruz A."/>
            <person name="Amrine K.C."/>
            <person name="Cantu D."/>
        </authorList>
    </citation>
    <scope>NUCLEOTIDE SEQUENCE [LARGE SCALE GENOMIC DNA]</scope>
    <source>
        <strain evidence="7">DS831</strain>
    </source>
</reference>
<accession>A0A0G2DRJ0</accession>
<feature type="region of interest" description="Disordered" evidence="5">
    <location>
        <begin position="15"/>
        <end position="37"/>
    </location>
</feature>
<keyword evidence="3" id="KW-0378">Hydrolase</keyword>
<evidence type="ECO:0000256" key="4">
    <source>
        <dbReference type="ARBA" id="ARBA00022917"/>
    </source>
</evidence>
<dbReference type="Pfam" id="PF08938">
    <property type="entry name" value="HBS1_N"/>
    <property type="match status" value="1"/>
</dbReference>
<evidence type="ECO:0000259" key="6">
    <source>
        <dbReference type="Pfam" id="PF08938"/>
    </source>
</evidence>
<evidence type="ECO:0000256" key="5">
    <source>
        <dbReference type="SAM" id="MobiDB-lite"/>
    </source>
</evidence>
<dbReference type="GO" id="GO:0003746">
    <property type="term" value="F:translation elongation factor activity"/>
    <property type="evidence" value="ECO:0007669"/>
    <property type="project" value="UniProtKB-KW"/>
</dbReference>
<name>A0A0G2DRJ0_9PEZI</name>
<feature type="domain" description="HBS1-like protein N-terminal" evidence="6">
    <location>
        <begin position="15"/>
        <end position="81"/>
    </location>
</feature>
<dbReference type="AlphaFoldDB" id="A0A0G2DRJ0"/>
<dbReference type="InterPro" id="IPR015033">
    <property type="entry name" value="HBS1-like_N"/>
</dbReference>
<gene>
    <name evidence="7" type="ORF">UCDDS831_g09127</name>
</gene>
<feature type="compositionally biased region" description="Acidic residues" evidence="5">
    <location>
        <begin position="15"/>
        <end position="34"/>
    </location>
</feature>
<keyword evidence="4" id="KW-0648">Protein biosynthesis</keyword>
<keyword evidence="2" id="KW-0963">Cytoplasm</keyword>
<protein>
    <submittedName>
        <fullName evidence="7">Putative elongation factor 1-alpha</fullName>
    </submittedName>
</protein>